<feature type="transmembrane region" description="Helical" evidence="7">
    <location>
        <begin position="20"/>
        <end position="43"/>
    </location>
</feature>
<dbReference type="RefSeq" id="WP_226968232.1">
    <property type="nucleotide sequence ID" value="NZ_JACHHW010000002.1"/>
</dbReference>
<evidence type="ECO:0000256" key="7">
    <source>
        <dbReference type="RuleBase" id="RU363032"/>
    </source>
</evidence>
<keyword evidence="3" id="KW-1003">Cell membrane</keyword>
<evidence type="ECO:0000256" key="2">
    <source>
        <dbReference type="ARBA" id="ARBA00022448"/>
    </source>
</evidence>
<dbReference type="InterPro" id="IPR035906">
    <property type="entry name" value="MetI-like_sf"/>
</dbReference>
<dbReference type="Proteomes" id="UP000536640">
    <property type="component" value="Unassembled WGS sequence"/>
</dbReference>
<keyword evidence="10" id="KW-1185">Reference proteome</keyword>
<feature type="transmembrane region" description="Helical" evidence="7">
    <location>
        <begin position="150"/>
        <end position="167"/>
    </location>
</feature>
<comment type="subcellular location">
    <subcellularLocation>
        <location evidence="1 7">Cell membrane</location>
        <topology evidence="1 7">Multi-pass membrane protein</topology>
    </subcellularLocation>
</comment>
<feature type="transmembrane region" description="Helical" evidence="7">
    <location>
        <begin position="518"/>
        <end position="541"/>
    </location>
</feature>
<accession>A0A840R1U7</accession>
<dbReference type="FunFam" id="1.10.3720.10:FF:000088">
    <property type="entry name" value="Iron(III) ABC transporter, permease protein"/>
    <property type="match status" value="1"/>
</dbReference>
<organism evidence="9 10">
    <name type="scientific">Zhongshania antarctica</name>
    <dbReference type="NCBI Taxonomy" id="641702"/>
    <lineage>
        <taxon>Bacteria</taxon>
        <taxon>Pseudomonadati</taxon>
        <taxon>Pseudomonadota</taxon>
        <taxon>Gammaproteobacteria</taxon>
        <taxon>Cellvibrionales</taxon>
        <taxon>Spongiibacteraceae</taxon>
        <taxon>Zhongshania</taxon>
    </lineage>
</organism>
<dbReference type="AlphaFoldDB" id="A0A840R1U7"/>
<dbReference type="InterPro" id="IPR000515">
    <property type="entry name" value="MetI-like"/>
</dbReference>
<feature type="transmembrane region" description="Helical" evidence="7">
    <location>
        <begin position="204"/>
        <end position="227"/>
    </location>
</feature>
<comment type="similarity">
    <text evidence="7">Belongs to the binding-protein-dependent transport system permease family.</text>
</comment>
<feature type="transmembrane region" description="Helical" evidence="7">
    <location>
        <begin position="371"/>
        <end position="395"/>
    </location>
</feature>
<evidence type="ECO:0000256" key="4">
    <source>
        <dbReference type="ARBA" id="ARBA00022692"/>
    </source>
</evidence>
<feature type="domain" description="ABC transmembrane type-1" evidence="8">
    <location>
        <begin position="336"/>
        <end position="540"/>
    </location>
</feature>
<evidence type="ECO:0000256" key="1">
    <source>
        <dbReference type="ARBA" id="ARBA00004651"/>
    </source>
</evidence>
<dbReference type="GO" id="GO:0055085">
    <property type="term" value="P:transmembrane transport"/>
    <property type="evidence" value="ECO:0007669"/>
    <property type="project" value="InterPro"/>
</dbReference>
<feature type="transmembrane region" description="Helical" evidence="7">
    <location>
        <begin position="340"/>
        <end position="359"/>
    </location>
</feature>
<dbReference type="PANTHER" id="PTHR30183:SF2">
    <property type="entry name" value="IRON UTILIZATION PROTEIN"/>
    <property type="match status" value="1"/>
</dbReference>
<feature type="transmembrane region" description="Helical" evidence="7">
    <location>
        <begin position="101"/>
        <end position="122"/>
    </location>
</feature>
<feature type="transmembrane region" description="Helical" evidence="7">
    <location>
        <begin position="415"/>
        <end position="435"/>
    </location>
</feature>
<sequence length="546" mass="59727">MQASVLVAATSRRSAAAIWLLRAVGLLAVLCVLAPILVVVFSWSSEQTDIWQHLIATQLGGLLANTLTLLVGVGILVSLLGIALAWFTVMCDFPGRGWFEWLLMLPMAVPAYVMAFVTLGVFDFGGPLQSFLRDHVGQAYGSIDVRSEPTVIVVFSLVLYPYVYMLARSAFLSQSSDTIEAARALGCNAWQAFFRVALPMARPAIIAGVSLALMETLADFGTVAIFNYDTFTTAIYKSWFGFFNLQAAAQLASILLLFVALTLFAERRSRGGRRFVQGARLQHRFRFAVSPLTAWMMTLICSVVLFMAFVLPVLQLILWALGAGAEQLNRRFFELLAHSLWLAGIAAVVTVVLALVLAFNRRQKGRFSSVYGAAHLGYALPGSVLAVGIMLSFTYIDNQFFIPLQRVFGMAPTPILVGSLLTLLAAYWIRFLAVASGPVESSLERIRPSLPEAARTLGAQGATLVWRIYLPMLRPGLLTAAVLVFVDVMKEMPATLLLRPYGWDTLAVRIYEMTAEGQWQLAALPALALVAAGLIPVIISIRQSRH</sequence>
<keyword evidence="4 7" id="KW-0812">Transmembrane</keyword>
<gene>
    <name evidence="9" type="ORF">HNQ57_000713</name>
</gene>
<keyword evidence="2 7" id="KW-0813">Transport</keyword>
<name>A0A840R1U7_9GAMM</name>
<dbReference type="CDD" id="cd06261">
    <property type="entry name" value="TM_PBP2"/>
    <property type="match status" value="2"/>
</dbReference>
<feature type="transmembrane region" description="Helical" evidence="7">
    <location>
        <begin position="247"/>
        <end position="266"/>
    </location>
</feature>
<dbReference type="GO" id="GO:0005886">
    <property type="term" value="C:plasma membrane"/>
    <property type="evidence" value="ECO:0007669"/>
    <property type="project" value="UniProtKB-SubCell"/>
</dbReference>
<reference evidence="9 10" key="1">
    <citation type="submission" date="2020-08" db="EMBL/GenBank/DDBJ databases">
        <title>Genomic Encyclopedia of Type Strains, Phase IV (KMG-IV): sequencing the most valuable type-strain genomes for metagenomic binning, comparative biology and taxonomic classification.</title>
        <authorList>
            <person name="Goeker M."/>
        </authorList>
    </citation>
    <scope>NUCLEOTIDE SEQUENCE [LARGE SCALE GENOMIC DNA]</scope>
    <source>
        <strain evidence="9 10">DSM 25701</strain>
    </source>
</reference>
<keyword evidence="5 7" id="KW-1133">Transmembrane helix</keyword>
<comment type="caution">
    <text evidence="9">The sequence shown here is derived from an EMBL/GenBank/DDBJ whole genome shotgun (WGS) entry which is preliminary data.</text>
</comment>
<evidence type="ECO:0000313" key="9">
    <source>
        <dbReference type="EMBL" id="MBB5186452.1"/>
    </source>
</evidence>
<dbReference type="PROSITE" id="PS50928">
    <property type="entry name" value="ABC_TM1"/>
    <property type="match status" value="2"/>
</dbReference>
<evidence type="ECO:0000256" key="5">
    <source>
        <dbReference type="ARBA" id="ARBA00022989"/>
    </source>
</evidence>
<feature type="domain" description="ABC transmembrane type-1" evidence="8">
    <location>
        <begin position="63"/>
        <end position="264"/>
    </location>
</feature>
<dbReference type="SUPFAM" id="SSF161098">
    <property type="entry name" value="MetI-like"/>
    <property type="match status" value="2"/>
</dbReference>
<protein>
    <submittedName>
        <fullName evidence="9">Iron(III) transport system permease protein</fullName>
    </submittedName>
</protein>
<evidence type="ECO:0000256" key="3">
    <source>
        <dbReference type="ARBA" id="ARBA00022475"/>
    </source>
</evidence>
<evidence type="ECO:0000256" key="6">
    <source>
        <dbReference type="ARBA" id="ARBA00023136"/>
    </source>
</evidence>
<evidence type="ECO:0000259" key="8">
    <source>
        <dbReference type="PROSITE" id="PS50928"/>
    </source>
</evidence>
<dbReference type="EMBL" id="JACHHW010000002">
    <property type="protein sequence ID" value="MBB5186452.1"/>
    <property type="molecule type" value="Genomic_DNA"/>
</dbReference>
<dbReference type="PANTHER" id="PTHR30183">
    <property type="entry name" value="MOLYBDENUM TRANSPORT SYSTEM PERMEASE PROTEIN MODB"/>
    <property type="match status" value="1"/>
</dbReference>
<dbReference type="Gene3D" id="1.10.3720.10">
    <property type="entry name" value="MetI-like"/>
    <property type="match status" value="2"/>
</dbReference>
<dbReference type="Pfam" id="PF00528">
    <property type="entry name" value="BPD_transp_1"/>
    <property type="match status" value="2"/>
</dbReference>
<evidence type="ECO:0000313" key="10">
    <source>
        <dbReference type="Proteomes" id="UP000536640"/>
    </source>
</evidence>
<keyword evidence="6 7" id="KW-0472">Membrane</keyword>
<feature type="transmembrane region" description="Helical" evidence="7">
    <location>
        <begin position="63"/>
        <end position="89"/>
    </location>
</feature>
<feature type="transmembrane region" description="Helical" evidence="7">
    <location>
        <begin position="287"/>
        <end position="320"/>
    </location>
</feature>
<proteinExistence type="inferred from homology"/>